<accession>A0A8S5TX86</accession>
<dbReference type="NCBIfam" id="TIGR01671">
    <property type="entry name" value="phage_TIGR01671"/>
    <property type="match status" value="1"/>
</dbReference>
<feature type="domain" description="YopX protein" evidence="1">
    <location>
        <begin position="15"/>
        <end position="140"/>
    </location>
</feature>
<dbReference type="InterPro" id="IPR010024">
    <property type="entry name" value="CHP16711"/>
</dbReference>
<name>A0A8S5TX86_9CAUD</name>
<dbReference type="Pfam" id="PF09643">
    <property type="entry name" value="YopX"/>
    <property type="match status" value="1"/>
</dbReference>
<dbReference type="EMBL" id="BK015953">
    <property type="protein sequence ID" value="DAF86783.1"/>
    <property type="molecule type" value="Genomic_DNA"/>
</dbReference>
<dbReference type="InterPro" id="IPR023385">
    <property type="entry name" value="YopX-like_C"/>
</dbReference>
<reference evidence="2" key="1">
    <citation type="journal article" date="2021" name="Proc. Natl. Acad. Sci. U.S.A.">
        <title>A Catalog of Tens of Thousands of Viruses from Human Metagenomes Reveals Hidden Associations with Chronic Diseases.</title>
        <authorList>
            <person name="Tisza M.J."/>
            <person name="Buck C.B."/>
        </authorList>
    </citation>
    <scope>NUCLEOTIDE SEQUENCE</scope>
    <source>
        <strain evidence="2">CtvuW5</strain>
    </source>
</reference>
<dbReference type="SUPFAM" id="SSF159006">
    <property type="entry name" value="YopX-like"/>
    <property type="match status" value="1"/>
</dbReference>
<evidence type="ECO:0000259" key="1">
    <source>
        <dbReference type="Pfam" id="PF09643"/>
    </source>
</evidence>
<sequence>MSRDIKFRGKCSGQSKYAGEWVEGGLVVPQEITNNEVLIIRAIADGCTTTYHVDADTIGQYTGLNDKNGKEIYEGDVLKIYNSVLTCLCVVTWNSEVGSWCLRFIEMKKEGVKPLGLWLCDRDYDIELTGNIYDNKELLEEVK</sequence>
<proteinExistence type="predicted"/>
<dbReference type="InterPro" id="IPR019096">
    <property type="entry name" value="YopX_protein"/>
</dbReference>
<protein>
    <submittedName>
        <fullName evidence="2">YopX protein</fullName>
    </submittedName>
</protein>
<organism evidence="2">
    <name type="scientific">Siphoviridae sp. ctvuW5</name>
    <dbReference type="NCBI Taxonomy" id="2825725"/>
    <lineage>
        <taxon>Viruses</taxon>
        <taxon>Duplodnaviria</taxon>
        <taxon>Heunggongvirae</taxon>
        <taxon>Uroviricota</taxon>
        <taxon>Caudoviricetes</taxon>
    </lineage>
</organism>
<dbReference type="Gene3D" id="2.30.30.290">
    <property type="entry name" value="YopX-like domains"/>
    <property type="match status" value="1"/>
</dbReference>
<evidence type="ECO:0000313" key="2">
    <source>
        <dbReference type="EMBL" id="DAF86783.1"/>
    </source>
</evidence>